<gene>
    <name evidence="1" type="ORF">PIB30_096374</name>
</gene>
<accession>A0ABU6TXG2</accession>
<evidence type="ECO:0000313" key="2">
    <source>
        <dbReference type="Proteomes" id="UP001341840"/>
    </source>
</evidence>
<reference evidence="1 2" key="1">
    <citation type="journal article" date="2023" name="Plants (Basel)">
        <title>Bridging the Gap: Combining Genomics and Transcriptomics Approaches to Understand Stylosanthes scabra, an Orphan Legume from the Brazilian Caatinga.</title>
        <authorList>
            <person name="Ferreira-Neto J.R.C."/>
            <person name="da Silva M.D."/>
            <person name="Binneck E."/>
            <person name="de Melo N.F."/>
            <person name="da Silva R.H."/>
            <person name="de Melo A.L.T.M."/>
            <person name="Pandolfi V."/>
            <person name="Bustamante F.O."/>
            <person name="Brasileiro-Vidal A.C."/>
            <person name="Benko-Iseppon A.M."/>
        </authorList>
    </citation>
    <scope>NUCLEOTIDE SEQUENCE [LARGE SCALE GENOMIC DNA]</scope>
    <source>
        <tissue evidence="1">Leaves</tissue>
    </source>
</reference>
<keyword evidence="2" id="KW-1185">Reference proteome</keyword>
<evidence type="ECO:0000313" key="1">
    <source>
        <dbReference type="EMBL" id="MED6152900.1"/>
    </source>
</evidence>
<proteinExistence type="predicted"/>
<name>A0ABU6TXG2_9FABA</name>
<sequence length="88" mass="9936">MKILSWNCPGLAAPATGLSGELCLFWKSNVNIKVYEWCDNYIKANISNNQGTDWNSVFAYGNPTPNQEKSYGGIYRKAQHLTNNLQYT</sequence>
<dbReference type="EMBL" id="JASCZI010092900">
    <property type="protein sequence ID" value="MED6152900.1"/>
    <property type="molecule type" value="Genomic_DNA"/>
</dbReference>
<dbReference type="Proteomes" id="UP001341840">
    <property type="component" value="Unassembled WGS sequence"/>
</dbReference>
<protein>
    <submittedName>
        <fullName evidence="1">Uncharacterized protein</fullName>
    </submittedName>
</protein>
<organism evidence="1 2">
    <name type="scientific">Stylosanthes scabra</name>
    <dbReference type="NCBI Taxonomy" id="79078"/>
    <lineage>
        <taxon>Eukaryota</taxon>
        <taxon>Viridiplantae</taxon>
        <taxon>Streptophyta</taxon>
        <taxon>Embryophyta</taxon>
        <taxon>Tracheophyta</taxon>
        <taxon>Spermatophyta</taxon>
        <taxon>Magnoliopsida</taxon>
        <taxon>eudicotyledons</taxon>
        <taxon>Gunneridae</taxon>
        <taxon>Pentapetalae</taxon>
        <taxon>rosids</taxon>
        <taxon>fabids</taxon>
        <taxon>Fabales</taxon>
        <taxon>Fabaceae</taxon>
        <taxon>Papilionoideae</taxon>
        <taxon>50 kb inversion clade</taxon>
        <taxon>dalbergioids sensu lato</taxon>
        <taxon>Dalbergieae</taxon>
        <taxon>Pterocarpus clade</taxon>
        <taxon>Stylosanthes</taxon>
    </lineage>
</organism>
<comment type="caution">
    <text evidence="1">The sequence shown here is derived from an EMBL/GenBank/DDBJ whole genome shotgun (WGS) entry which is preliminary data.</text>
</comment>